<accession>A0ACA9R956</accession>
<organism evidence="1 2">
    <name type="scientific">Racocetra persica</name>
    <dbReference type="NCBI Taxonomy" id="160502"/>
    <lineage>
        <taxon>Eukaryota</taxon>
        <taxon>Fungi</taxon>
        <taxon>Fungi incertae sedis</taxon>
        <taxon>Mucoromycota</taxon>
        <taxon>Glomeromycotina</taxon>
        <taxon>Glomeromycetes</taxon>
        <taxon>Diversisporales</taxon>
        <taxon>Gigasporaceae</taxon>
        <taxon>Racocetra</taxon>
    </lineage>
</organism>
<feature type="non-terminal residue" evidence="1">
    <location>
        <position position="1"/>
    </location>
</feature>
<evidence type="ECO:0000313" key="2">
    <source>
        <dbReference type="Proteomes" id="UP000789920"/>
    </source>
</evidence>
<reference evidence="1" key="1">
    <citation type="submission" date="2021-06" db="EMBL/GenBank/DDBJ databases">
        <authorList>
            <person name="Kallberg Y."/>
            <person name="Tangrot J."/>
            <person name="Rosling A."/>
        </authorList>
    </citation>
    <scope>NUCLEOTIDE SEQUENCE</scope>
    <source>
        <strain evidence="1">MA461A</strain>
    </source>
</reference>
<sequence>DLIIKNKKAKFFADGNTKVVTTALSDVGKYTVESLKLPAARNGIIKVAGCVLTLNELVQKFEEVTGSKWEVSYDLTVRERYKNNIDPVPTMLDDFAAYLVTTIDFKDFHSDKFTFTPRPITEVISTLVKS</sequence>
<keyword evidence="2" id="KW-1185">Reference proteome</keyword>
<comment type="caution">
    <text evidence="1">The sequence shown here is derived from an EMBL/GenBank/DDBJ whole genome shotgun (WGS) entry which is preliminary data.</text>
</comment>
<dbReference type="EMBL" id="CAJVQC010046448">
    <property type="protein sequence ID" value="CAG8783028.1"/>
    <property type="molecule type" value="Genomic_DNA"/>
</dbReference>
<protein>
    <submittedName>
        <fullName evidence="1">31615_t:CDS:1</fullName>
    </submittedName>
</protein>
<gene>
    <name evidence="1" type="ORF">RPERSI_LOCUS17886</name>
</gene>
<evidence type="ECO:0000313" key="1">
    <source>
        <dbReference type="EMBL" id="CAG8783028.1"/>
    </source>
</evidence>
<proteinExistence type="predicted"/>
<name>A0ACA9R956_9GLOM</name>
<dbReference type="Proteomes" id="UP000789920">
    <property type="component" value="Unassembled WGS sequence"/>
</dbReference>